<feature type="transmembrane region" description="Helical" evidence="5">
    <location>
        <begin position="73"/>
        <end position="96"/>
    </location>
</feature>
<dbReference type="AlphaFoldDB" id="A0AAV4IH65"/>
<feature type="domain" description="G-protein coupled receptors family 1 profile" evidence="6">
    <location>
        <begin position="52"/>
        <end position="152"/>
    </location>
</feature>
<evidence type="ECO:0000256" key="3">
    <source>
        <dbReference type="ARBA" id="ARBA00022989"/>
    </source>
</evidence>
<dbReference type="SUPFAM" id="SSF81321">
    <property type="entry name" value="Family A G protein-coupled receptor-like"/>
    <property type="match status" value="1"/>
</dbReference>
<keyword evidence="8" id="KW-1185">Reference proteome</keyword>
<evidence type="ECO:0000259" key="6">
    <source>
        <dbReference type="PROSITE" id="PS50262"/>
    </source>
</evidence>
<organism evidence="7 8">
    <name type="scientific">Elysia marginata</name>
    <dbReference type="NCBI Taxonomy" id="1093978"/>
    <lineage>
        <taxon>Eukaryota</taxon>
        <taxon>Metazoa</taxon>
        <taxon>Spiralia</taxon>
        <taxon>Lophotrochozoa</taxon>
        <taxon>Mollusca</taxon>
        <taxon>Gastropoda</taxon>
        <taxon>Heterobranchia</taxon>
        <taxon>Euthyneura</taxon>
        <taxon>Panpulmonata</taxon>
        <taxon>Sacoglossa</taxon>
        <taxon>Placobranchoidea</taxon>
        <taxon>Plakobranchidae</taxon>
        <taxon>Elysia</taxon>
    </lineage>
</organism>
<keyword evidence="2 5" id="KW-0812">Transmembrane</keyword>
<dbReference type="EMBL" id="BMAT01002557">
    <property type="protein sequence ID" value="GFS09165.1"/>
    <property type="molecule type" value="Genomic_DNA"/>
</dbReference>
<dbReference type="GO" id="GO:0016020">
    <property type="term" value="C:membrane"/>
    <property type="evidence" value="ECO:0007669"/>
    <property type="project" value="UniProtKB-SubCell"/>
</dbReference>
<comment type="caution">
    <text evidence="7">The sequence shown here is derived from an EMBL/GenBank/DDBJ whole genome shotgun (WGS) entry which is preliminary data.</text>
</comment>
<protein>
    <submittedName>
        <fullName evidence="7">Chemosensory receptor B</fullName>
    </submittedName>
</protein>
<evidence type="ECO:0000313" key="8">
    <source>
        <dbReference type="Proteomes" id="UP000762676"/>
    </source>
</evidence>
<dbReference type="Proteomes" id="UP000762676">
    <property type="component" value="Unassembled WGS sequence"/>
</dbReference>
<gene>
    <name evidence="7" type="ORF">ElyMa_001292100</name>
</gene>
<proteinExistence type="predicted"/>
<dbReference type="PROSITE" id="PS50262">
    <property type="entry name" value="G_PROTEIN_RECEP_F1_2"/>
    <property type="match status" value="1"/>
</dbReference>
<evidence type="ECO:0000256" key="2">
    <source>
        <dbReference type="ARBA" id="ARBA00022692"/>
    </source>
</evidence>
<evidence type="ECO:0000256" key="5">
    <source>
        <dbReference type="SAM" id="Phobius"/>
    </source>
</evidence>
<evidence type="ECO:0000256" key="4">
    <source>
        <dbReference type="ARBA" id="ARBA00023136"/>
    </source>
</evidence>
<reference evidence="7 8" key="1">
    <citation type="journal article" date="2021" name="Elife">
        <title>Chloroplast acquisition without the gene transfer in kleptoplastic sea slugs, Plakobranchus ocellatus.</title>
        <authorList>
            <person name="Maeda T."/>
            <person name="Takahashi S."/>
            <person name="Yoshida T."/>
            <person name="Shimamura S."/>
            <person name="Takaki Y."/>
            <person name="Nagai Y."/>
            <person name="Toyoda A."/>
            <person name="Suzuki Y."/>
            <person name="Arimoto A."/>
            <person name="Ishii H."/>
            <person name="Satoh N."/>
            <person name="Nishiyama T."/>
            <person name="Hasebe M."/>
            <person name="Maruyama T."/>
            <person name="Minagawa J."/>
            <person name="Obokata J."/>
            <person name="Shigenobu S."/>
        </authorList>
    </citation>
    <scope>NUCLEOTIDE SEQUENCE [LARGE SCALE GENOMIC DNA]</scope>
</reference>
<dbReference type="Gene3D" id="1.20.1070.10">
    <property type="entry name" value="Rhodopsin 7-helix transmembrane proteins"/>
    <property type="match status" value="1"/>
</dbReference>
<evidence type="ECO:0000256" key="1">
    <source>
        <dbReference type="ARBA" id="ARBA00004370"/>
    </source>
</evidence>
<keyword evidence="3 5" id="KW-1133">Transmembrane helix</keyword>
<comment type="subcellular location">
    <subcellularLocation>
        <location evidence="1">Membrane</location>
    </subcellularLocation>
</comment>
<name>A0AAV4IH65_9GAST</name>
<dbReference type="InterPro" id="IPR017452">
    <property type="entry name" value="GPCR_Rhodpsn_7TM"/>
</dbReference>
<keyword evidence="7" id="KW-0675">Receptor</keyword>
<sequence length="152" mass="16765">MKDKDQTEMPISASTVGESVSLAPLLGNAQFVSIITYFLPIAVLVGFLGLLTNIANVITFFRMGLTTTNNINFFALSIADLFCAAYTTSCLVLLHPFVDDVVWNFSLLSMMTVVHILYLCASAFGSWVTAVICVQRFCCIVYPMKVKSQSRR</sequence>
<keyword evidence="4 5" id="KW-0472">Membrane</keyword>
<feature type="transmembrane region" description="Helical" evidence="5">
    <location>
        <begin position="34"/>
        <end position="61"/>
    </location>
</feature>
<feature type="transmembrane region" description="Helical" evidence="5">
    <location>
        <begin position="116"/>
        <end position="142"/>
    </location>
</feature>
<evidence type="ECO:0000313" key="7">
    <source>
        <dbReference type="EMBL" id="GFS09165.1"/>
    </source>
</evidence>
<accession>A0AAV4IH65</accession>